<dbReference type="AlphaFoldDB" id="A0A7V8NXJ2"/>
<dbReference type="GO" id="GO:0030246">
    <property type="term" value="F:carbohydrate binding"/>
    <property type="evidence" value="ECO:0007669"/>
    <property type="project" value="InterPro"/>
</dbReference>
<dbReference type="Proteomes" id="UP000567293">
    <property type="component" value="Unassembled WGS sequence"/>
</dbReference>
<evidence type="ECO:0000313" key="1">
    <source>
        <dbReference type="EMBL" id="MBA0089330.1"/>
    </source>
</evidence>
<proteinExistence type="predicted"/>
<evidence type="ECO:0000313" key="2">
    <source>
        <dbReference type="Proteomes" id="UP000567293"/>
    </source>
</evidence>
<dbReference type="SUPFAM" id="SSF49452">
    <property type="entry name" value="Starch-binding domain-like"/>
    <property type="match status" value="1"/>
</dbReference>
<keyword evidence="2" id="KW-1185">Reference proteome</keyword>
<name>A0A7V8NXJ2_9BACT</name>
<protein>
    <submittedName>
        <fullName evidence="1">Carboxypeptidase regulatory-like domain-containing protein</fullName>
    </submittedName>
</protein>
<dbReference type="GO" id="GO:0004180">
    <property type="term" value="F:carboxypeptidase activity"/>
    <property type="evidence" value="ECO:0007669"/>
    <property type="project" value="UniProtKB-KW"/>
</dbReference>
<reference evidence="1" key="1">
    <citation type="submission" date="2020-06" db="EMBL/GenBank/DDBJ databases">
        <title>Legume-microbial interactions unlock mineral nutrients during tropical forest succession.</title>
        <authorList>
            <person name="Epihov D.Z."/>
        </authorList>
    </citation>
    <scope>NUCLEOTIDE SEQUENCE [LARGE SCALE GENOMIC DNA]</scope>
    <source>
        <strain evidence="1">Pan2503</strain>
    </source>
</reference>
<dbReference type="EMBL" id="JACDQQ010002939">
    <property type="protein sequence ID" value="MBA0089330.1"/>
    <property type="molecule type" value="Genomic_DNA"/>
</dbReference>
<sequence>GLVSGAIIDSNGVAVVGAKVQLKNAATGSTVSTASFAHGKYTFGNVPPGTYELAVAVPALKPFARNSVTVQAGQTLSIDVHLEDTTQLSTLGEDRFAVAADLKKHAPPAGPTPRIEGKPDLSGVWWTPTMVDAGKPEFLPAAKAITEQRTESLRKDNPQARCLPSAILRLGPVWEFVQGKQMMIEISDDDSPGFHQIYLDGRAHPEDPNPAWYGHNIGRWEGDTLVIDRVGFDARAYLDQDQHPHSDKLHIIERYRRPDLGHLETEITVEDPGVLAKPWTMKRVSELASTEEIYEFICPENNRDVPHLVGK</sequence>
<gene>
    <name evidence="1" type="ORF">HRJ53_30435</name>
</gene>
<dbReference type="InterPro" id="IPR013784">
    <property type="entry name" value="Carb-bd-like_fold"/>
</dbReference>
<feature type="non-terminal residue" evidence="1">
    <location>
        <position position="1"/>
    </location>
</feature>
<dbReference type="Gene3D" id="2.60.40.1120">
    <property type="entry name" value="Carboxypeptidase-like, regulatory domain"/>
    <property type="match status" value="1"/>
</dbReference>
<organism evidence="1 2">
    <name type="scientific">Candidatus Acidiferrum panamense</name>
    <dbReference type="NCBI Taxonomy" id="2741543"/>
    <lineage>
        <taxon>Bacteria</taxon>
        <taxon>Pseudomonadati</taxon>
        <taxon>Acidobacteriota</taxon>
        <taxon>Terriglobia</taxon>
        <taxon>Candidatus Acidiferrales</taxon>
        <taxon>Candidatus Acidiferrum</taxon>
    </lineage>
</organism>
<dbReference type="Pfam" id="PF13620">
    <property type="entry name" value="CarboxypepD_reg"/>
    <property type="match status" value="1"/>
</dbReference>
<accession>A0A7V8NXJ2</accession>
<comment type="caution">
    <text evidence="1">The sequence shown here is derived from an EMBL/GenBank/DDBJ whole genome shotgun (WGS) entry which is preliminary data.</text>
</comment>